<dbReference type="InterPro" id="IPR050267">
    <property type="entry name" value="Anti-sigma-factor_SerPK"/>
</dbReference>
<dbReference type="Proteomes" id="UP000830158">
    <property type="component" value="Chromosome"/>
</dbReference>
<evidence type="ECO:0000313" key="3">
    <source>
        <dbReference type="Proteomes" id="UP000830158"/>
    </source>
</evidence>
<dbReference type="PANTHER" id="PTHR35526:SF3">
    <property type="entry name" value="ANTI-SIGMA-F FACTOR RSBW"/>
    <property type="match status" value="1"/>
</dbReference>
<keyword evidence="2" id="KW-0547">Nucleotide-binding</keyword>
<dbReference type="CDD" id="cd16936">
    <property type="entry name" value="HATPase_RsbW-like"/>
    <property type="match status" value="1"/>
</dbReference>
<keyword evidence="2" id="KW-0067">ATP-binding</keyword>
<evidence type="ECO:0000256" key="1">
    <source>
        <dbReference type="SAM" id="MobiDB-lite"/>
    </source>
</evidence>
<proteinExistence type="predicted"/>
<dbReference type="PANTHER" id="PTHR35526">
    <property type="entry name" value="ANTI-SIGMA-F FACTOR RSBW-RELATED"/>
    <property type="match status" value="1"/>
</dbReference>
<dbReference type="Gene3D" id="3.30.565.10">
    <property type="entry name" value="Histidine kinase-like ATPase, C-terminal domain"/>
    <property type="match status" value="1"/>
</dbReference>
<feature type="region of interest" description="Disordered" evidence="1">
    <location>
        <begin position="160"/>
        <end position="192"/>
    </location>
</feature>
<evidence type="ECO:0000313" key="2">
    <source>
        <dbReference type="EMBL" id="UQS22873.1"/>
    </source>
</evidence>
<dbReference type="RefSeq" id="WP_116112886.1">
    <property type="nucleotide sequence ID" value="NZ_CP091196.1"/>
</dbReference>
<dbReference type="GO" id="GO:0005524">
    <property type="term" value="F:ATP binding"/>
    <property type="evidence" value="ECO:0007669"/>
    <property type="project" value="UniProtKB-KW"/>
</dbReference>
<dbReference type="InterPro" id="IPR036890">
    <property type="entry name" value="HATPase_C_sf"/>
</dbReference>
<organism evidence="2 3">
    <name type="scientific">Amycolatopsis thermalba</name>
    <dbReference type="NCBI Taxonomy" id="944492"/>
    <lineage>
        <taxon>Bacteria</taxon>
        <taxon>Bacillati</taxon>
        <taxon>Actinomycetota</taxon>
        <taxon>Actinomycetes</taxon>
        <taxon>Pseudonocardiales</taxon>
        <taxon>Pseudonocardiaceae</taxon>
        <taxon>Amycolatopsis</taxon>
    </lineage>
</organism>
<sequence length="209" mass="23054">MTTTLIENSLQARVEPMPQPRFTDRLNLAAVPTAVSCAQTFIHLTLARWGVSTIIDDALVVASELVTSAVATTGITDAHPRWSELDKLNLISVQLVGLENSVVIEVWDSDPYPPAMKSEDVDAESSYGLHLIPQVAHRYGSYPKGTGKVVWAELIVTARATQTPPPPPLPRRQRRFTPDAHPPIARQQDPEILRRVLEGLQNLDDNAEK</sequence>
<accession>A0ABY4NS53</accession>
<gene>
    <name evidence="2" type="ORF">L1857_08600</name>
</gene>
<protein>
    <submittedName>
        <fullName evidence="2">ATP-binding protein</fullName>
    </submittedName>
</protein>
<dbReference type="EMBL" id="CP091196">
    <property type="protein sequence ID" value="UQS22873.1"/>
    <property type="molecule type" value="Genomic_DNA"/>
</dbReference>
<keyword evidence="3" id="KW-1185">Reference proteome</keyword>
<name>A0ABY4NS53_9PSEU</name>
<reference evidence="2" key="1">
    <citation type="submission" date="2022-01" db="EMBL/GenBank/DDBJ databases">
        <title>PSI-footprinting approach for the identification of protein synthesis inhibitor producers.</title>
        <authorList>
            <person name="Handel F."/>
            <person name="Kulik A."/>
            <person name="Wex K.W."/>
            <person name="Berscheid A."/>
            <person name="Saur J.S."/>
            <person name="Winkler A."/>
            <person name="Wibberg D."/>
            <person name="Kalinowski J."/>
            <person name="Broetz-Oesterhelt H."/>
            <person name="Mast Y."/>
        </authorList>
    </citation>
    <scope>NUCLEOTIDE SEQUENCE</scope>
    <source>
        <strain evidence="2">KNN 49.3e</strain>
    </source>
</reference>